<keyword evidence="1" id="KW-0812">Transmembrane</keyword>
<feature type="transmembrane region" description="Helical" evidence="1">
    <location>
        <begin position="44"/>
        <end position="67"/>
    </location>
</feature>
<feature type="transmembrane region" description="Helical" evidence="1">
    <location>
        <begin position="6"/>
        <end position="23"/>
    </location>
</feature>
<organism evidence="2 3">
    <name type="scientific">Corynebacterium pilosum</name>
    <dbReference type="NCBI Taxonomy" id="35756"/>
    <lineage>
        <taxon>Bacteria</taxon>
        <taxon>Bacillati</taxon>
        <taxon>Actinomycetota</taxon>
        <taxon>Actinomycetes</taxon>
        <taxon>Mycobacteriales</taxon>
        <taxon>Corynebacteriaceae</taxon>
        <taxon>Corynebacterium</taxon>
    </lineage>
</organism>
<dbReference type="Proteomes" id="UP000254467">
    <property type="component" value="Unassembled WGS sequence"/>
</dbReference>
<accession>A0A376CKX6</accession>
<dbReference type="AlphaFoldDB" id="A0A376CKX6"/>
<sequence length="103" mass="11636">MHGFAAFYIAFSIVFGRDIINAMDRRFSHTASGRVSESDSRDNLKKCVIACAITAVLLLSGMVVAGLDGSFWLVYWIIVVVFMPIMWWGFDRFLQRHKGAKSN</sequence>
<evidence type="ECO:0000256" key="1">
    <source>
        <dbReference type="SAM" id="Phobius"/>
    </source>
</evidence>
<reference evidence="2 3" key="1">
    <citation type="submission" date="2018-06" db="EMBL/GenBank/DDBJ databases">
        <authorList>
            <consortium name="Pathogen Informatics"/>
            <person name="Doyle S."/>
        </authorList>
    </citation>
    <scope>NUCLEOTIDE SEQUENCE [LARGE SCALE GENOMIC DNA]</scope>
    <source>
        <strain evidence="2 3">NCTC11862</strain>
    </source>
</reference>
<protein>
    <submittedName>
        <fullName evidence="2">Uncharacterized protein</fullName>
    </submittedName>
</protein>
<dbReference type="EMBL" id="UFXQ01000001">
    <property type="protein sequence ID" value="STC68983.1"/>
    <property type="molecule type" value="Genomic_DNA"/>
</dbReference>
<feature type="transmembrane region" description="Helical" evidence="1">
    <location>
        <begin position="73"/>
        <end position="90"/>
    </location>
</feature>
<gene>
    <name evidence="2" type="ORF">NCTC11862_00760</name>
</gene>
<dbReference type="STRING" id="35756.GCA_001044155_00636"/>
<keyword evidence="1" id="KW-0472">Membrane</keyword>
<evidence type="ECO:0000313" key="3">
    <source>
        <dbReference type="Proteomes" id="UP000254467"/>
    </source>
</evidence>
<proteinExistence type="predicted"/>
<evidence type="ECO:0000313" key="2">
    <source>
        <dbReference type="EMBL" id="STC68983.1"/>
    </source>
</evidence>
<name>A0A376CKX6_9CORY</name>
<keyword evidence="1" id="KW-1133">Transmembrane helix</keyword>
<keyword evidence="3" id="KW-1185">Reference proteome</keyword>